<gene>
    <name evidence="2" type="ORF">Taro_031537</name>
</gene>
<reference evidence="2" key="1">
    <citation type="submission" date="2017-07" db="EMBL/GenBank/DDBJ databases">
        <title>Taro Niue Genome Assembly and Annotation.</title>
        <authorList>
            <person name="Atibalentja N."/>
            <person name="Keating K."/>
            <person name="Fields C.J."/>
        </authorList>
    </citation>
    <scope>NUCLEOTIDE SEQUENCE</scope>
    <source>
        <strain evidence="2">Niue_2</strain>
        <tissue evidence="2">Leaf</tissue>
    </source>
</reference>
<feature type="non-terminal residue" evidence="2">
    <location>
        <position position="1"/>
    </location>
</feature>
<evidence type="ECO:0000313" key="3">
    <source>
        <dbReference type="Proteomes" id="UP000652761"/>
    </source>
</evidence>
<evidence type="ECO:0000256" key="1">
    <source>
        <dbReference type="SAM" id="MobiDB-lite"/>
    </source>
</evidence>
<comment type="caution">
    <text evidence="2">The sequence shown here is derived from an EMBL/GenBank/DDBJ whole genome shotgun (WGS) entry which is preliminary data.</text>
</comment>
<sequence>LDRVQARVQELEARTRELESERQGGVAPLQAQMGSLWLELSWVEGHLLEAREREKEARERERDAERTRAEIAMSYEILKDQVLKKHREQQRQTHREAQGRTGSAFASLDDIVSLGDPSVVRGGLRPEASAAMRPPLPDRRHEREEEEVSNSCRQRPSEGESGWSPTHGLPLFPNLTEFYIVSRRALVCESSHSLCGLSRRAQFGVVVLQLLFELSCSVFAFRLSSSAGFCWICSFERCFSSFFEVLLQSLVLSRDADGSPQQQQEQEREIPLLVAKGSC</sequence>
<evidence type="ECO:0000313" key="2">
    <source>
        <dbReference type="EMBL" id="MQL98824.1"/>
    </source>
</evidence>
<protein>
    <submittedName>
        <fullName evidence="2">Uncharacterized protein</fullName>
    </submittedName>
</protein>
<keyword evidence="3" id="KW-1185">Reference proteome</keyword>
<name>A0A843W177_COLES</name>
<dbReference type="AlphaFoldDB" id="A0A843W177"/>
<proteinExistence type="predicted"/>
<feature type="region of interest" description="Disordered" evidence="1">
    <location>
        <begin position="119"/>
        <end position="166"/>
    </location>
</feature>
<accession>A0A843W177</accession>
<organism evidence="2 3">
    <name type="scientific">Colocasia esculenta</name>
    <name type="common">Wild taro</name>
    <name type="synonym">Arum esculentum</name>
    <dbReference type="NCBI Taxonomy" id="4460"/>
    <lineage>
        <taxon>Eukaryota</taxon>
        <taxon>Viridiplantae</taxon>
        <taxon>Streptophyta</taxon>
        <taxon>Embryophyta</taxon>
        <taxon>Tracheophyta</taxon>
        <taxon>Spermatophyta</taxon>
        <taxon>Magnoliopsida</taxon>
        <taxon>Liliopsida</taxon>
        <taxon>Araceae</taxon>
        <taxon>Aroideae</taxon>
        <taxon>Colocasieae</taxon>
        <taxon>Colocasia</taxon>
    </lineage>
</organism>
<dbReference type="EMBL" id="NMUH01002245">
    <property type="protein sequence ID" value="MQL98824.1"/>
    <property type="molecule type" value="Genomic_DNA"/>
</dbReference>
<dbReference type="Proteomes" id="UP000652761">
    <property type="component" value="Unassembled WGS sequence"/>
</dbReference>